<dbReference type="EMBL" id="PQVP01000002">
    <property type="protein sequence ID" value="POZ81560.1"/>
    <property type="molecule type" value="Genomic_DNA"/>
</dbReference>
<gene>
    <name evidence="1" type="ORF">C3743_14605</name>
    <name evidence="2" type="ORF">C3743_32795</name>
</gene>
<proteinExistence type="predicted"/>
<dbReference type="EMBL" id="PQVP01000002">
    <property type="protein sequence ID" value="POZ84705.1"/>
    <property type="molecule type" value="Genomic_DNA"/>
</dbReference>
<name>A0A2S5DR27_9BURK</name>
<organism evidence="1 3">
    <name type="scientific">Burkholderia contaminans</name>
    <dbReference type="NCBI Taxonomy" id="488447"/>
    <lineage>
        <taxon>Bacteria</taxon>
        <taxon>Pseudomonadati</taxon>
        <taxon>Pseudomonadota</taxon>
        <taxon>Betaproteobacteria</taxon>
        <taxon>Burkholderiales</taxon>
        <taxon>Burkholderiaceae</taxon>
        <taxon>Burkholderia</taxon>
        <taxon>Burkholderia cepacia complex</taxon>
    </lineage>
</organism>
<protein>
    <submittedName>
        <fullName evidence="1">DNA-binding protein</fullName>
    </submittedName>
</protein>
<reference evidence="1 3" key="1">
    <citation type="submission" date="2018-01" db="EMBL/GenBank/DDBJ databases">
        <title>Successful Treatment of Persistent Burkholderia cepacia Bacteremia with Ceftazidime-Avibactam.</title>
        <authorList>
            <person name="Tamma P."/>
            <person name="Fan Y."/>
            <person name="Bergman Y."/>
            <person name="Sick-Samuels A."/>
            <person name="Hsu A."/>
            <person name="Timp W."/>
            <person name="Simner P."/>
        </authorList>
    </citation>
    <scope>NUCLEOTIDE SEQUENCE [LARGE SCALE GENOMIC DNA]</scope>
    <source>
        <strain evidence="1 3">170816</strain>
    </source>
</reference>
<evidence type="ECO:0000313" key="2">
    <source>
        <dbReference type="EMBL" id="POZ84705.1"/>
    </source>
</evidence>
<comment type="caution">
    <text evidence="1">The sequence shown here is derived from an EMBL/GenBank/DDBJ whole genome shotgun (WGS) entry which is preliminary data.</text>
</comment>
<evidence type="ECO:0000313" key="1">
    <source>
        <dbReference type="EMBL" id="POZ81560.1"/>
    </source>
</evidence>
<evidence type="ECO:0000313" key="3">
    <source>
        <dbReference type="Proteomes" id="UP000238655"/>
    </source>
</evidence>
<sequence length="73" mass="8272">METNEVMNVARRAVQLYAETHPRPTHVTQMQAAEMLGISRWTVSKMVKAGDLKLNRCGLIPIEEIDKAREAHV</sequence>
<dbReference type="Proteomes" id="UP000238655">
    <property type="component" value="Chromosome 1"/>
</dbReference>
<dbReference type="AlphaFoldDB" id="A0A2S5DR27"/>
<keyword evidence="1" id="KW-0238">DNA-binding</keyword>
<accession>A0A2S5DR27</accession>
<dbReference type="GO" id="GO:0003677">
    <property type="term" value="F:DNA binding"/>
    <property type="evidence" value="ECO:0007669"/>
    <property type="project" value="UniProtKB-KW"/>
</dbReference>